<dbReference type="InterPro" id="IPR003439">
    <property type="entry name" value="ABC_transporter-like_ATP-bd"/>
</dbReference>
<dbReference type="GO" id="GO:0005524">
    <property type="term" value="F:ATP binding"/>
    <property type="evidence" value="ECO:0007669"/>
    <property type="project" value="UniProtKB-KW"/>
</dbReference>
<keyword evidence="2" id="KW-0547">Nucleotide-binding</keyword>
<dbReference type="Gene3D" id="3.40.50.300">
    <property type="entry name" value="P-loop containing nucleotide triphosphate hydrolases"/>
    <property type="match status" value="1"/>
</dbReference>
<evidence type="ECO:0000256" key="3">
    <source>
        <dbReference type="ARBA" id="ARBA00022840"/>
    </source>
</evidence>
<dbReference type="InterPro" id="IPR003593">
    <property type="entry name" value="AAA+_ATPase"/>
</dbReference>
<keyword evidence="6" id="KW-1185">Reference proteome</keyword>
<evidence type="ECO:0000256" key="2">
    <source>
        <dbReference type="ARBA" id="ARBA00022741"/>
    </source>
</evidence>
<dbReference type="PROSITE" id="PS00211">
    <property type="entry name" value="ABC_TRANSPORTER_1"/>
    <property type="match status" value="1"/>
</dbReference>
<evidence type="ECO:0000259" key="4">
    <source>
        <dbReference type="PROSITE" id="PS50893"/>
    </source>
</evidence>
<dbReference type="Proteomes" id="UP001595900">
    <property type="component" value="Unassembled WGS sequence"/>
</dbReference>
<dbReference type="InterPro" id="IPR027417">
    <property type="entry name" value="P-loop_NTPase"/>
</dbReference>
<protein>
    <submittedName>
        <fullName evidence="5">ABC transporter ATP-binding protein</fullName>
    </submittedName>
</protein>
<proteinExistence type="inferred from homology"/>
<evidence type="ECO:0000256" key="1">
    <source>
        <dbReference type="ARBA" id="ARBA00005417"/>
    </source>
</evidence>
<evidence type="ECO:0000313" key="6">
    <source>
        <dbReference type="Proteomes" id="UP001595900"/>
    </source>
</evidence>
<gene>
    <name evidence="5" type="ORF">ACFOYW_09145</name>
</gene>
<dbReference type="EMBL" id="JBHSCN010000005">
    <property type="protein sequence ID" value="MFC4243539.1"/>
    <property type="molecule type" value="Genomic_DNA"/>
</dbReference>
<accession>A0ABV8Q864</accession>
<evidence type="ECO:0000313" key="5">
    <source>
        <dbReference type="EMBL" id="MFC4243539.1"/>
    </source>
</evidence>
<dbReference type="PANTHER" id="PTHR24220">
    <property type="entry name" value="IMPORT ATP-BINDING PROTEIN"/>
    <property type="match status" value="1"/>
</dbReference>
<feature type="domain" description="ABC transporter" evidence="4">
    <location>
        <begin position="3"/>
        <end position="207"/>
    </location>
</feature>
<dbReference type="PANTHER" id="PTHR24220:SF689">
    <property type="entry name" value="LIPOPROTEIN-RELEASING SYSTEM ATP-BINDING PROTEIN LOLD"/>
    <property type="match status" value="1"/>
</dbReference>
<comment type="caution">
    <text evidence="5">The sequence shown here is derived from an EMBL/GenBank/DDBJ whole genome shotgun (WGS) entry which is preliminary data.</text>
</comment>
<keyword evidence="3 5" id="KW-0067">ATP-binding</keyword>
<dbReference type="InterPro" id="IPR017871">
    <property type="entry name" value="ABC_transporter-like_CS"/>
</dbReference>
<dbReference type="SUPFAM" id="SSF52540">
    <property type="entry name" value="P-loop containing nucleoside triphosphate hydrolases"/>
    <property type="match status" value="1"/>
</dbReference>
<dbReference type="PROSITE" id="PS50893">
    <property type="entry name" value="ABC_TRANSPORTER_2"/>
    <property type="match status" value="1"/>
</dbReference>
<dbReference type="Pfam" id="PF00005">
    <property type="entry name" value="ABC_tran"/>
    <property type="match status" value="1"/>
</dbReference>
<dbReference type="InterPro" id="IPR015854">
    <property type="entry name" value="ABC_transpr_LolD-like"/>
</dbReference>
<reference evidence="6" key="1">
    <citation type="journal article" date="2019" name="Int. J. Syst. Evol. Microbiol.">
        <title>The Global Catalogue of Microorganisms (GCM) 10K type strain sequencing project: providing services to taxonomists for standard genome sequencing and annotation.</title>
        <authorList>
            <consortium name="The Broad Institute Genomics Platform"/>
            <consortium name="The Broad Institute Genome Sequencing Center for Infectious Disease"/>
            <person name="Wu L."/>
            <person name="Ma J."/>
        </authorList>
    </citation>
    <scope>NUCLEOTIDE SEQUENCE [LARGE SCALE GENOMIC DNA]</scope>
    <source>
        <strain evidence="6">CGMCC 1.10363</strain>
    </source>
</reference>
<sequence>MQVIVEGVGFSYRNRQVLDQFDARFESNRVTALVGPSGSGKSTLLAAIAGYTRPQAGHVWFADPDGQRKRPSVEQVTWIAQDANVLAARTALDNVLVGALSDGSPFSAASERALTALRDVGLAHLMNERCRTMSGGEKQRVAIARSLASDRPLIVADEPSASLDESSTRSIARLLSTIAGRATVIVATHDPVIVEAASAVVRLRGDL</sequence>
<dbReference type="SMART" id="SM00382">
    <property type="entry name" value="AAA"/>
    <property type="match status" value="1"/>
</dbReference>
<organism evidence="5 6">
    <name type="scientific">Gryllotalpicola reticulitermitis</name>
    <dbReference type="NCBI Taxonomy" id="1184153"/>
    <lineage>
        <taxon>Bacteria</taxon>
        <taxon>Bacillati</taxon>
        <taxon>Actinomycetota</taxon>
        <taxon>Actinomycetes</taxon>
        <taxon>Micrococcales</taxon>
        <taxon>Microbacteriaceae</taxon>
        <taxon>Gryllotalpicola</taxon>
    </lineage>
</organism>
<comment type="similarity">
    <text evidence="1">Belongs to the ABC transporter superfamily.</text>
</comment>
<name>A0ABV8Q864_9MICO</name>
<dbReference type="RefSeq" id="WP_390228611.1">
    <property type="nucleotide sequence ID" value="NZ_JBHSCN010000005.1"/>
</dbReference>